<accession>A0A814QG81</accession>
<reference evidence="1" key="1">
    <citation type="submission" date="2021-02" db="EMBL/GenBank/DDBJ databases">
        <authorList>
            <person name="Nowell W R."/>
        </authorList>
    </citation>
    <scope>NUCLEOTIDE SEQUENCE</scope>
</reference>
<sequence>MQLHHIQQLKQSDEIIYLHNDVEIGFTGSCRQTLAEFDLDLDVYLIHIKNESKMYKLQDLLSITFIPYDLQKFRASHDIIE</sequence>
<comment type="caution">
    <text evidence="1">The sequence shown here is derived from an EMBL/GenBank/DDBJ whole genome shotgun (WGS) entry which is preliminary data.</text>
</comment>
<gene>
    <name evidence="1" type="ORF">RFH988_LOCUS20273</name>
</gene>
<dbReference type="OrthoDB" id="10430469at2759"/>
<dbReference type="AlphaFoldDB" id="A0A814QG81"/>
<evidence type="ECO:0000313" key="2">
    <source>
        <dbReference type="Proteomes" id="UP000663882"/>
    </source>
</evidence>
<proteinExistence type="predicted"/>
<organism evidence="1 2">
    <name type="scientific">Rotaria sordida</name>
    <dbReference type="NCBI Taxonomy" id="392033"/>
    <lineage>
        <taxon>Eukaryota</taxon>
        <taxon>Metazoa</taxon>
        <taxon>Spiralia</taxon>
        <taxon>Gnathifera</taxon>
        <taxon>Rotifera</taxon>
        <taxon>Eurotatoria</taxon>
        <taxon>Bdelloidea</taxon>
        <taxon>Philodinida</taxon>
        <taxon>Philodinidae</taxon>
        <taxon>Rotaria</taxon>
    </lineage>
</organism>
<dbReference type="Gene3D" id="3.40.140.10">
    <property type="entry name" value="Cytidine Deaminase, domain 2"/>
    <property type="match status" value="1"/>
</dbReference>
<dbReference type="EMBL" id="CAJNOO010001234">
    <property type="protein sequence ID" value="CAF1119460.1"/>
    <property type="molecule type" value="Genomic_DNA"/>
</dbReference>
<protein>
    <submittedName>
        <fullName evidence="1">Uncharacterized protein</fullName>
    </submittedName>
</protein>
<evidence type="ECO:0000313" key="1">
    <source>
        <dbReference type="EMBL" id="CAF1119460.1"/>
    </source>
</evidence>
<dbReference type="Proteomes" id="UP000663882">
    <property type="component" value="Unassembled WGS sequence"/>
</dbReference>
<name>A0A814QG81_9BILA</name>